<dbReference type="PANTHER" id="PTHR11006">
    <property type="entry name" value="PROTEIN ARGININE N-METHYLTRANSFERASE"/>
    <property type="match status" value="1"/>
</dbReference>
<gene>
    <name evidence="8" type="ORF">DPMN_069163</name>
</gene>
<keyword evidence="4 6" id="KW-0949">S-adenosyl-L-methionine</keyword>
<keyword evidence="3 6" id="KW-0808">Transferase</keyword>
<sequence length="462" mass="52009">MADSVNHSDSEYFKSYGCLGVHELMIKDKPRTEAYKEFLEKNYRLIKEKIVLDVGAGSGILSLFAARSGAKKVYAVEASGAATVCQEIVNRNRYENVISVIHGRIEDIELPEKVDVIISEWMGFYLLHESMLDSVLFARDKWLKSDGIILPSHAAIYVCPVNMSEFCKEKFEFWEDVYGFDFTPFQEQNVAAHLQQPAVTTLKETQLLSSAQCLVKYDLKIVCLSDVQEIEEKKTFTITQGSILHGFAAWFDVIFSPGVCTKSNIVLKQGDGDITNGDTKDINLIGCEDVKDNSSHTELDNRLESEFIDKDTVLKDVNSVTLDTSPFAPETHWKQTVCFLPVTIAVEKDETIFCKFSLCQGDENKRHYNISLQMLESLEDTDEELETDDDDFDEDVSRHPMPCDCGAGRCRIISALMEKYDQEQSELEIEAEFVDVSAEVQAAHSLDKESSGLEPESPAVDE</sequence>
<comment type="catalytic activity">
    <reaction evidence="5">
        <text>L-arginyl-[protein] + S-adenosyl-L-methionine = N(omega)-methyl-L-arginyl-[protein] + S-adenosyl-L-homocysteine + H(+)</text>
        <dbReference type="Rhea" id="RHEA:48100"/>
        <dbReference type="Rhea" id="RHEA-COMP:10532"/>
        <dbReference type="Rhea" id="RHEA-COMP:11990"/>
        <dbReference type="ChEBI" id="CHEBI:15378"/>
        <dbReference type="ChEBI" id="CHEBI:29965"/>
        <dbReference type="ChEBI" id="CHEBI:57856"/>
        <dbReference type="ChEBI" id="CHEBI:59789"/>
        <dbReference type="ChEBI" id="CHEBI:65280"/>
    </reaction>
    <physiologicalReaction direction="left-to-right" evidence="5">
        <dbReference type="Rhea" id="RHEA:48101"/>
    </physiologicalReaction>
</comment>
<keyword evidence="9" id="KW-1185">Reference proteome</keyword>
<dbReference type="InterPro" id="IPR055135">
    <property type="entry name" value="PRMT_dom"/>
</dbReference>
<dbReference type="CDD" id="cd02440">
    <property type="entry name" value="AdoMet_MTases"/>
    <property type="match status" value="1"/>
</dbReference>
<dbReference type="PANTHER" id="PTHR11006:SF4">
    <property type="entry name" value="PROTEIN ARGININE N-METHYLTRANSFERASE 7"/>
    <property type="match status" value="1"/>
</dbReference>
<dbReference type="FunFam" id="3.40.50.150:FF:000003">
    <property type="entry name" value="Blast:Protein arginine N-methyltransferase 1"/>
    <property type="match status" value="1"/>
</dbReference>
<dbReference type="GO" id="GO:0035242">
    <property type="term" value="F:protein-arginine omega-N asymmetric methyltransferase activity"/>
    <property type="evidence" value="ECO:0007669"/>
    <property type="project" value="UniProtKB-EC"/>
</dbReference>
<dbReference type="InterPro" id="IPR029063">
    <property type="entry name" value="SAM-dependent_MTases_sf"/>
</dbReference>
<evidence type="ECO:0000256" key="1">
    <source>
        <dbReference type="ARBA" id="ARBA00011925"/>
    </source>
</evidence>
<evidence type="ECO:0000256" key="2">
    <source>
        <dbReference type="ARBA" id="ARBA00022603"/>
    </source>
</evidence>
<dbReference type="Gene3D" id="3.40.50.150">
    <property type="entry name" value="Vaccinia Virus protein VP39"/>
    <property type="match status" value="1"/>
</dbReference>
<dbReference type="GO" id="GO:0032259">
    <property type="term" value="P:methylation"/>
    <property type="evidence" value="ECO:0007669"/>
    <property type="project" value="UniProtKB-KW"/>
</dbReference>
<dbReference type="GO" id="GO:0042054">
    <property type="term" value="F:histone methyltransferase activity"/>
    <property type="evidence" value="ECO:0007669"/>
    <property type="project" value="TreeGrafter"/>
</dbReference>
<dbReference type="Pfam" id="PF06325">
    <property type="entry name" value="PrmA"/>
    <property type="match status" value="1"/>
</dbReference>
<reference evidence="8" key="1">
    <citation type="journal article" date="2019" name="bioRxiv">
        <title>The Genome of the Zebra Mussel, Dreissena polymorpha: A Resource for Invasive Species Research.</title>
        <authorList>
            <person name="McCartney M.A."/>
            <person name="Auch B."/>
            <person name="Kono T."/>
            <person name="Mallez S."/>
            <person name="Zhang Y."/>
            <person name="Obille A."/>
            <person name="Becker A."/>
            <person name="Abrahante J.E."/>
            <person name="Garbe J."/>
            <person name="Badalamenti J.P."/>
            <person name="Herman A."/>
            <person name="Mangelson H."/>
            <person name="Liachko I."/>
            <person name="Sullivan S."/>
            <person name="Sone E.D."/>
            <person name="Koren S."/>
            <person name="Silverstein K.A.T."/>
            <person name="Beckman K.B."/>
            <person name="Gohl D.M."/>
        </authorList>
    </citation>
    <scope>NUCLEOTIDE SEQUENCE</scope>
    <source>
        <strain evidence="8">Duluth1</strain>
        <tissue evidence="8">Whole animal</tissue>
    </source>
</reference>
<name>A0A9D4BU46_DREPO</name>
<evidence type="ECO:0000256" key="6">
    <source>
        <dbReference type="PROSITE-ProRule" id="PRU01015"/>
    </source>
</evidence>
<reference evidence="8" key="2">
    <citation type="submission" date="2020-11" db="EMBL/GenBank/DDBJ databases">
        <authorList>
            <person name="McCartney M.A."/>
            <person name="Auch B."/>
            <person name="Kono T."/>
            <person name="Mallez S."/>
            <person name="Becker A."/>
            <person name="Gohl D.M."/>
            <person name="Silverstein K.A.T."/>
            <person name="Koren S."/>
            <person name="Bechman K.B."/>
            <person name="Herman A."/>
            <person name="Abrahante J.E."/>
            <person name="Garbe J."/>
        </authorList>
    </citation>
    <scope>NUCLEOTIDE SEQUENCE</scope>
    <source>
        <strain evidence="8">Duluth1</strain>
        <tissue evidence="8">Whole animal</tissue>
    </source>
</reference>
<feature type="domain" description="Protein arginine N-methyltransferase" evidence="7">
    <location>
        <begin position="153"/>
        <end position="258"/>
    </location>
</feature>
<dbReference type="EC" id="2.1.1.319" evidence="1"/>
<dbReference type="InterPro" id="IPR025799">
    <property type="entry name" value="Arg_MeTrfase"/>
</dbReference>
<evidence type="ECO:0000256" key="3">
    <source>
        <dbReference type="ARBA" id="ARBA00022679"/>
    </source>
</evidence>
<evidence type="ECO:0000256" key="4">
    <source>
        <dbReference type="ARBA" id="ARBA00022691"/>
    </source>
</evidence>
<dbReference type="EMBL" id="JAIWYP010000014">
    <property type="protein sequence ID" value="KAH3709700.1"/>
    <property type="molecule type" value="Genomic_DNA"/>
</dbReference>
<dbReference type="SUPFAM" id="SSF53335">
    <property type="entry name" value="S-adenosyl-L-methionine-dependent methyltransferases"/>
    <property type="match status" value="1"/>
</dbReference>
<feature type="domain" description="Protein arginine N-methyltransferase" evidence="7">
    <location>
        <begin position="318"/>
        <end position="373"/>
    </location>
</feature>
<evidence type="ECO:0000256" key="5">
    <source>
        <dbReference type="ARBA" id="ARBA00049303"/>
    </source>
</evidence>
<evidence type="ECO:0000313" key="8">
    <source>
        <dbReference type="EMBL" id="KAH3709700.1"/>
    </source>
</evidence>
<proteinExistence type="predicted"/>
<dbReference type="AlphaFoldDB" id="A0A9D4BU46"/>
<organism evidence="8 9">
    <name type="scientific">Dreissena polymorpha</name>
    <name type="common">Zebra mussel</name>
    <name type="synonym">Mytilus polymorpha</name>
    <dbReference type="NCBI Taxonomy" id="45954"/>
    <lineage>
        <taxon>Eukaryota</taxon>
        <taxon>Metazoa</taxon>
        <taxon>Spiralia</taxon>
        <taxon>Lophotrochozoa</taxon>
        <taxon>Mollusca</taxon>
        <taxon>Bivalvia</taxon>
        <taxon>Autobranchia</taxon>
        <taxon>Heteroconchia</taxon>
        <taxon>Euheterodonta</taxon>
        <taxon>Imparidentia</taxon>
        <taxon>Neoheterodontei</taxon>
        <taxon>Myida</taxon>
        <taxon>Dreissenoidea</taxon>
        <taxon>Dreissenidae</taxon>
        <taxon>Dreissena</taxon>
    </lineage>
</organism>
<dbReference type="OrthoDB" id="7848332at2759"/>
<dbReference type="PROSITE" id="PS51678">
    <property type="entry name" value="SAM_MT_PRMT"/>
    <property type="match status" value="1"/>
</dbReference>
<dbReference type="Proteomes" id="UP000828390">
    <property type="component" value="Unassembled WGS sequence"/>
</dbReference>
<comment type="caution">
    <text evidence="8">The sequence shown here is derived from an EMBL/GenBank/DDBJ whole genome shotgun (WGS) entry which is preliminary data.</text>
</comment>
<keyword evidence="2 6" id="KW-0489">Methyltransferase</keyword>
<accession>A0A9D4BU46</accession>
<dbReference type="Pfam" id="PF22528">
    <property type="entry name" value="PRMT_C"/>
    <property type="match status" value="2"/>
</dbReference>
<dbReference type="Gene3D" id="2.70.160.11">
    <property type="entry name" value="Hnrnp arginine n-methyltransferase1"/>
    <property type="match status" value="1"/>
</dbReference>
<evidence type="ECO:0000259" key="7">
    <source>
        <dbReference type="Pfam" id="PF22528"/>
    </source>
</evidence>
<evidence type="ECO:0000313" key="9">
    <source>
        <dbReference type="Proteomes" id="UP000828390"/>
    </source>
</evidence>
<protein>
    <recommendedName>
        <fullName evidence="1">type I protein arginine methyltransferase</fullName>
        <ecNumber evidence="1">2.1.1.319</ecNumber>
    </recommendedName>
</protein>